<dbReference type="Proteomes" id="UP001215503">
    <property type="component" value="Unassembled WGS sequence"/>
</dbReference>
<dbReference type="InterPro" id="IPR012999">
    <property type="entry name" value="Pyr_OxRdtase_I_AS"/>
</dbReference>
<dbReference type="Gene3D" id="3.50.50.60">
    <property type="entry name" value="FAD/NAD(P)-binding domain"/>
    <property type="match status" value="2"/>
</dbReference>
<evidence type="ECO:0000256" key="2">
    <source>
        <dbReference type="ARBA" id="ARBA00007532"/>
    </source>
</evidence>
<accession>A0ABT5YRF0</accession>
<reference evidence="12 13" key="1">
    <citation type="submission" date="2023-03" db="EMBL/GenBank/DDBJ databases">
        <title>Fodinicurvata sp. CAU 1616 isolated from sea sendiment.</title>
        <authorList>
            <person name="Kim W."/>
        </authorList>
    </citation>
    <scope>NUCLEOTIDE SEQUENCE [LARGE SCALE GENOMIC DNA]</scope>
    <source>
        <strain evidence="12 13">CAU 1616</strain>
    </source>
</reference>
<comment type="caution">
    <text evidence="12">The sequence shown here is derived from an EMBL/GenBank/DDBJ whole genome shotgun (WGS) entry which is preliminary data.</text>
</comment>
<comment type="similarity">
    <text evidence="2 9">Belongs to the class-I pyridine nucleotide-disulfide oxidoreductase family.</text>
</comment>
<dbReference type="PRINTS" id="PR00411">
    <property type="entry name" value="PNDRDTASEI"/>
</dbReference>
<sequence>MTRDRVDLCVVGAGSAGLTAAAAAARLGARVVLIERGRMGGDCLNYGCVPSKALLAAAARAAHGGNRLGVEIAQPAVDFSTVHAHVQAAIAAIAPHDSRERFQALGVEVLEAQARFTAPDRLKVSQIAEGTSPVLREIRARRFLLACGSQPLVPPIPGLAGTPYLTNETIFDLEELPEHLLILGGGPVGCELGQAFRRLGARVTLLQGRRLLPGEDEDAVLPLRQALQEEGVIVHEHSRVSRVEWSGAGIRLTSEDGKVVAGSHLLVAAGRQPSVAELGLEAAGIAHDTRGIRVDRRLRTSNRRVFAAGDVVSDASLGAGLRFTPVAGQQAALAFANALLRWPARFDVRTVPRVTYCDPEIARVGLSEAEARNSGRSFRVFTSPFAQNDRAVTEGDTRGFVKVIADRRGRILGCVIVGRGAGDLLHPWCLALAKGMNAGEMARLLLPYPTRGEAGKRAAGQYYERLLTGWRKALLRRLVRLG</sequence>
<dbReference type="InterPro" id="IPR001100">
    <property type="entry name" value="Pyr_nuc-diS_OxRdtase"/>
</dbReference>
<evidence type="ECO:0000256" key="4">
    <source>
        <dbReference type="ARBA" id="ARBA00022827"/>
    </source>
</evidence>
<dbReference type="PIRSF" id="PIRSF000350">
    <property type="entry name" value="Mercury_reductase_MerA"/>
    <property type="match status" value="1"/>
</dbReference>
<dbReference type="Pfam" id="PF02852">
    <property type="entry name" value="Pyr_redox_dim"/>
    <property type="match status" value="1"/>
</dbReference>
<keyword evidence="5" id="KW-0521">NADP</keyword>
<keyword evidence="8 9" id="KW-0676">Redox-active center</keyword>
<dbReference type="SUPFAM" id="SSF55424">
    <property type="entry name" value="FAD/NAD-linked reductases, dimerisation (C-terminal) domain"/>
    <property type="match status" value="1"/>
</dbReference>
<evidence type="ECO:0000256" key="5">
    <source>
        <dbReference type="ARBA" id="ARBA00022857"/>
    </source>
</evidence>
<comment type="cofactor">
    <cofactor evidence="1">
        <name>FAD</name>
        <dbReference type="ChEBI" id="CHEBI:57692"/>
    </cofactor>
</comment>
<dbReference type="PROSITE" id="PS00837">
    <property type="entry name" value="ALADH_PNT_2"/>
    <property type="match status" value="1"/>
</dbReference>
<dbReference type="InterPro" id="IPR016156">
    <property type="entry name" value="FAD/NAD-linked_Rdtase_dimer_sf"/>
</dbReference>
<dbReference type="PANTHER" id="PTHR43014:SF2">
    <property type="entry name" value="MERCURIC REDUCTASE"/>
    <property type="match status" value="1"/>
</dbReference>
<dbReference type="SUPFAM" id="SSF51905">
    <property type="entry name" value="FAD/NAD(P)-binding domain"/>
    <property type="match status" value="1"/>
</dbReference>
<dbReference type="InterPro" id="IPR004099">
    <property type="entry name" value="Pyr_nucl-diS_OxRdtase_dimer"/>
</dbReference>
<keyword evidence="7" id="KW-1015">Disulfide bond</keyword>
<evidence type="ECO:0000256" key="3">
    <source>
        <dbReference type="ARBA" id="ARBA00022630"/>
    </source>
</evidence>
<keyword evidence="13" id="KW-1185">Reference proteome</keyword>
<keyword evidence="4 9" id="KW-0274">FAD</keyword>
<name>A0ABT5YRF0_9PROT</name>
<dbReference type="InterPro" id="IPR008143">
    <property type="entry name" value="Ala_DH/PNT_CS2"/>
</dbReference>
<dbReference type="PRINTS" id="PR00368">
    <property type="entry name" value="FADPNR"/>
</dbReference>
<feature type="domain" description="Pyridine nucleotide-disulphide oxidoreductase dimerisation" evidence="10">
    <location>
        <begin position="351"/>
        <end position="458"/>
    </location>
</feature>
<evidence type="ECO:0000313" key="13">
    <source>
        <dbReference type="Proteomes" id="UP001215503"/>
    </source>
</evidence>
<protein>
    <submittedName>
        <fullName evidence="12">FAD-dependent oxidoreductase</fullName>
    </submittedName>
</protein>
<keyword evidence="3 9" id="KW-0285">Flavoprotein</keyword>
<evidence type="ECO:0000259" key="11">
    <source>
        <dbReference type="Pfam" id="PF07992"/>
    </source>
</evidence>
<proteinExistence type="inferred from homology"/>
<dbReference type="PANTHER" id="PTHR43014">
    <property type="entry name" value="MERCURIC REDUCTASE"/>
    <property type="match status" value="1"/>
</dbReference>
<evidence type="ECO:0000256" key="1">
    <source>
        <dbReference type="ARBA" id="ARBA00001974"/>
    </source>
</evidence>
<dbReference type="InterPro" id="IPR023753">
    <property type="entry name" value="FAD/NAD-binding_dom"/>
</dbReference>
<evidence type="ECO:0000256" key="8">
    <source>
        <dbReference type="ARBA" id="ARBA00023284"/>
    </source>
</evidence>
<dbReference type="Pfam" id="PF07992">
    <property type="entry name" value="Pyr_redox_2"/>
    <property type="match status" value="1"/>
</dbReference>
<organism evidence="12 13">
    <name type="scientific">Aquibaculum arenosum</name>
    <dbReference type="NCBI Taxonomy" id="3032591"/>
    <lineage>
        <taxon>Bacteria</taxon>
        <taxon>Pseudomonadati</taxon>
        <taxon>Pseudomonadota</taxon>
        <taxon>Alphaproteobacteria</taxon>
        <taxon>Rhodospirillales</taxon>
        <taxon>Rhodovibrionaceae</taxon>
        <taxon>Aquibaculum</taxon>
    </lineage>
</organism>
<dbReference type="PROSITE" id="PS00076">
    <property type="entry name" value="PYRIDINE_REDOX_1"/>
    <property type="match status" value="1"/>
</dbReference>
<evidence type="ECO:0000256" key="9">
    <source>
        <dbReference type="RuleBase" id="RU003691"/>
    </source>
</evidence>
<evidence type="ECO:0000256" key="6">
    <source>
        <dbReference type="ARBA" id="ARBA00023002"/>
    </source>
</evidence>
<keyword evidence="6 9" id="KW-0560">Oxidoreductase</keyword>
<dbReference type="InterPro" id="IPR036188">
    <property type="entry name" value="FAD/NAD-bd_sf"/>
</dbReference>
<evidence type="ECO:0000259" key="10">
    <source>
        <dbReference type="Pfam" id="PF02852"/>
    </source>
</evidence>
<dbReference type="Gene3D" id="3.30.390.30">
    <property type="match status" value="1"/>
</dbReference>
<feature type="domain" description="FAD/NAD(P)-binding" evidence="11">
    <location>
        <begin position="7"/>
        <end position="331"/>
    </location>
</feature>
<dbReference type="RefSeq" id="WP_275824321.1">
    <property type="nucleotide sequence ID" value="NZ_JARHUD010000017.1"/>
</dbReference>
<evidence type="ECO:0000256" key="7">
    <source>
        <dbReference type="ARBA" id="ARBA00023157"/>
    </source>
</evidence>
<dbReference type="EMBL" id="JARHUD010000017">
    <property type="protein sequence ID" value="MDF2097493.1"/>
    <property type="molecule type" value="Genomic_DNA"/>
</dbReference>
<gene>
    <name evidence="12" type="ORF">P2G67_16075</name>
</gene>
<evidence type="ECO:0000313" key="12">
    <source>
        <dbReference type="EMBL" id="MDF2097493.1"/>
    </source>
</evidence>